<dbReference type="GO" id="GO:0004553">
    <property type="term" value="F:hydrolase activity, hydrolyzing O-glycosyl compounds"/>
    <property type="evidence" value="ECO:0007669"/>
    <property type="project" value="InterPro"/>
</dbReference>
<reference evidence="2 3" key="1">
    <citation type="submission" date="2014-08" db="EMBL/GenBank/DDBJ databases">
        <authorList>
            <person name="Wibberg D."/>
        </authorList>
    </citation>
    <scope>NUCLEOTIDE SEQUENCE [LARGE SCALE GENOMIC DNA]</scope>
    <source>
        <strain evidence="3">ING2-E5B</strain>
    </source>
</reference>
<protein>
    <recommendedName>
        <fullName evidence="1">Exo-beta-D-glucosaminidase Ig-fold domain-containing protein</fullName>
    </recommendedName>
</protein>
<organism evidence="2 3">
    <name type="scientific">Fermentimonas caenicola</name>
    <dbReference type="NCBI Taxonomy" id="1562970"/>
    <lineage>
        <taxon>Bacteria</taxon>
        <taxon>Pseudomonadati</taxon>
        <taxon>Bacteroidota</taxon>
        <taxon>Bacteroidia</taxon>
        <taxon>Bacteroidales</taxon>
        <taxon>Dysgonomonadaceae</taxon>
        <taxon>Fermentimonas</taxon>
    </lineage>
</organism>
<evidence type="ECO:0000313" key="3">
    <source>
        <dbReference type="Proteomes" id="UP000032417"/>
    </source>
</evidence>
<sequence>MPKAEVEFEYSISNDSEGAEFEVIVHNPTDKIAFFMEFILSDKVSGEPVLPVFWNDNYISLLPGETRILKGTAKDNRAEQMEILMQGYNLDN</sequence>
<dbReference type="Pfam" id="PF18368">
    <property type="entry name" value="Ig_GlcNase"/>
    <property type="match status" value="1"/>
</dbReference>
<dbReference type="STRING" id="1562970.ING2E5B_0472"/>
<dbReference type="OrthoDB" id="9801077at2"/>
<dbReference type="Proteomes" id="UP000032417">
    <property type="component" value="Chromosome 1"/>
</dbReference>
<dbReference type="AlphaFoldDB" id="A0A098BX45"/>
<dbReference type="InterPro" id="IPR043534">
    <property type="entry name" value="EBDG/EBM"/>
</dbReference>
<dbReference type="PANTHER" id="PTHR43536">
    <property type="entry name" value="MANNOSYLGLYCOPROTEIN ENDO-BETA-MANNOSIDASE"/>
    <property type="match status" value="1"/>
</dbReference>
<evidence type="ECO:0000259" key="1">
    <source>
        <dbReference type="Pfam" id="PF18368"/>
    </source>
</evidence>
<dbReference type="PANTHER" id="PTHR43536:SF1">
    <property type="entry name" value="MANNOSYLGLYCOPROTEIN ENDO-BETA-MANNOSIDASE"/>
    <property type="match status" value="1"/>
</dbReference>
<evidence type="ECO:0000313" key="2">
    <source>
        <dbReference type="EMBL" id="CEA15239.1"/>
    </source>
</evidence>
<feature type="domain" description="Exo-beta-D-glucosaminidase Ig-fold" evidence="1">
    <location>
        <begin position="1"/>
        <end position="90"/>
    </location>
</feature>
<accession>A0A098BX45</accession>
<dbReference type="KEGG" id="pbt:ING2E5B_0472"/>
<dbReference type="EMBL" id="LN515532">
    <property type="protein sequence ID" value="CEA15239.1"/>
    <property type="molecule type" value="Genomic_DNA"/>
</dbReference>
<dbReference type="SUPFAM" id="SSF49303">
    <property type="entry name" value="beta-Galactosidase/glucuronidase domain"/>
    <property type="match status" value="1"/>
</dbReference>
<proteinExistence type="predicted"/>
<dbReference type="InterPro" id="IPR041351">
    <property type="entry name" value="Ig_GlcNase"/>
</dbReference>
<gene>
    <name evidence="2" type="ORF">ING2E5B_0472</name>
</gene>
<dbReference type="HOGENOM" id="CLU_2410736_0_0_10"/>
<keyword evidence="3" id="KW-1185">Reference proteome</keyword>
<name>A0A098BX45_9BACT</name>
<dbReference type="InterPro" id="IPR036156">
    <property type="entry name" value="Beta-gal/glucu_dom_sf"/>
</dbReference>
<dbReference type="Gene3D" id="2.60.40.10">
    <property type="entry name" value="Immunoglobulins"/>
    <property type="match status" value="1"/>
</dbReference>
<dbReference type="InterPro" id="IPR013783">
    <property type="entry name" value="Ig-like_fold"/>
</dbReference>